<evidence type="ECO:0000313" key="3">
    <source>
        <dbReference type="Proteomes" id="UP001341840"/>
    </source>
</evidence>
<dbReference type="EMBL" id="JASCZI010061291">
    <property type="protein sequence ID" value="MED6138302.1"/>
    <property type="molecule type" value="Genomic_DNA"/>
</dbReference>
<organism evidence="2 3">
    <name type="scientific">Stylosanthes scabra</name>
    <dbReference type="NCBI Taxonomy" id="79078"/>
    <lineage>
        <taxon>Eukaryota</taxon>
        <taxon>Viridiplantae</taxon>
        <taxon>Streptophyta</taxon>
        <taxon>Embryophyta</taxon>
        <taxon>Tracheophyta</taxon>
        <taxon>Spermatophyta</taxon>
        <taxon>Magnoliopsida</taxon>
        <taxon>eudicotyledons</taxon>
        <taxon>Gunneridae</taxon>
        <taxon>Pentapetalae</taxon>
        <taxon>rosids</taxon>
        <taxon>fabids</taxon>
        <taxon>Fabales</taxon>
        <taxon>Fabaceae</taxon>
        <taxon>Papilionoideae</taxon>
        <taxon>50 kb inversion clade</taxon>
        <taxon>dalbergioids sensu lato</taxon>
        <taxon>Dalbergieae</taxon>
        <taxon>Pterocarpus clade</taxon>
        <taxon>Stylosanthes</taxon>
    </lineage>
</organism>
<evidence type="ECO:0000256" key="1">
    <source>
        <dbReference type="SAM" id="MobiDB-lite"/>
    </source>
</evidence>
<reference evidence="2 3" key="1">
    <citation type="journal article" date="2023" name="Plants (Basel)">
        <title>Bridging the Gap: Combining Genomics and Transcriptomics Approaches to Understand Stylosanthes scabra, an Orphan Legume from the Brazilian Caatinga.</title>
        <authorList>
            <person name="Ferreira-Neto J.R.C."/>
            <person name="da Silva M.D."/>
            <person name="Binneck E."/>
            <person name="de Melo N.F."/>
            <person name="da Silva R.H."/>
            <person name="de Melo A.L.T.M."/>
            <person name="Pandolfi V."/>
            <person name="Bustamante F.O."/>
            <person name="Brasileiro-Vidal A.C."/>
            <person name="Benko-Iseppon A.M."/>
        </authorList>
    </citation>
    <scope>NUCLEOTIDE SEQUENCE [LARGE SCALE GENOMIC DNA]</scope>
    <source>
        <tissue evidence="2">Leaves</tissue>
    </source>
</reference>
<protein>
    <submittedName>
        <fullName evidence="2">Uncharacterized protein</fullName>
    </submittedName>
</protein>
<comment type="caution">
    <text evidence="2">The sequence shown here is derived from an EMBL/GenBank/DDBJ whole genome shotgun (WGS) entry which is preliminary data.</text>
</comment>
<dbReference type="Proteomes" id="UP001341840">
    <property type="component" value="Unassembled WGS sequence"/>
</dbReference>
<accession>A0ABU6SPE2</accession>
<proteinExistence type="predicted"/>
<keyword evidence="3" id="KW-1185">Reference proteome</keyword>
<feature type="region of interest" description="Disordered" evidence="1">
    <location>
        <begin position="1"/>
        <end position="35"/>
    </location>
</feature>
<name>A0ABU6SPE2_9FABA</name>
<evidence type="ECO:0000313" key="2">
    <source>
        <dbReference type="EMBL" id="MED6138302.1"/>
    </source>
</evidence>
<gene>
    <name evidence="2" type="ORF">PIB30_073006</name>
</gene>
<sequence>MEDRTALHAGSSTAALDGGDVNNGASSGARSGRDLPRGWLCRASPIVAKPPPLLAAVLPWNRQSPDAESDDSGSVNWMAVPSSGRQHTIDDLLGGAAQRVEGQRLSLFWFKKQREGREGPSPGDFKH</sequence>